<keyword evidence="3" id="KW-0411">Iron-sulfur</keyword>
<keyword evidence="2" id="KW-0408">Iron</keyword>
<proteinExistence type="predicted"/>
<evidence type="ECO:0000256" key="3">
    <source>
        <dbReference type="ARBA" id="ARBA00023014"/>
    </source>
</evidence>
<name>A0A7C4RS01_9BACT</name>
<dbReference type="Pfam" id="PF12838">
    <property type="entry name" value="Fer4_7"/>
    <property type="match status" value="1"/>
</dbReference>
<dbReference type="GO" id="GO:0046872">
    <property type="term" value="F:metal ion binding"/>
    <property type="evidence" value="ECO:0007669"/>
    <property type="project" value="UniProtKB-KW"/>
</dbReference>
<dbReference type="PANTHER" id="PTHR43122">
    <property type="entry name" value="FERREDOXIN SUBUNIT OF PYRUVATE:FLAVODOXIN OXIDOREDUCTASE-RELATED"/>
    <property type="match status" value="1"/>
</dbReference>
<evidence type="ECO:0000256" key="2">
    <source>
        <dbReference type="ARBA" id="ARBA00023004"/>
    </source>
</evidence>
<organism evidence="5">
    <name type="scientific">Desulfatirhabdium butyrativorans</name>
    <dbReference type="NCBI Taxonomy" id="340467"/>
    <lineage>
        <taxon>Bacteria</taxon>
        <taxon>Pseudomonadati</taxon>
        <taxon>Thermodesulfobacteriota</taxon>
        <taxon>Desulfobacteria</taxon>
        <taxon>Desulfobacterales</taxon>
        <taxon>Desulfatirhabdiaceae</taxon>
        <taxon>Desulfatirhabdium</taxon>
    </lineage>
</organism>
<dbReference type="Gene3D" id="3.30.70.20">
    <property type="match status" value="1"/>
</dbReference>
<comment type="caution">
    <text evidence="5">The sequence shown here is derived from an EMBL/GenBank/DDBJ whole genome shotgun (WGS) entry which is preliminary data.</text>
</comment>
<dbReference type="PROSITE" id="PS00198">
    <property type="entry name" value="4FE4S_FER_1"/>
    <property type="match status" value="1"/>
</dbReference>
<keyword evidence="1" id="KW-0479">Metal-binding</keyword>
<evidence type="ECO:0000259" key="4">
    <source>
        <dbReference type="PROSITE" id="PS51379"/>
    </source>
</evidence>
<dbReference type="SUPFAM" id="SSF54862">
    <property type="entry name" value="4Fe-4S ferredoxins"/>
    <property type="match status" value="1"/>
</dbReference>
<feature type="domain" description="4Fe-4S ferredoxin-type" evidence="4">
    <location>
        <begin position="40"/>
        <end position="69"/>
    </location>
</feature>
<dbReference type="EMBL" id="DSUH01000242">
    <property type="protein sequence ID" value="HGU33256.1"/>
    <property type="molecule type" value="Genomic_DNA"/>
</dbReference>
<protein>
    <submittedName>
        <fullName evidence="5">Ferredoxin family protein</fullName>
    </submittedName>
</protein>
<gene>
    <name evidence="5" type="ORF">ENS29_10430</name>
</gene>
<evidence type="ECO:0000313" key="5">
    <source>
        <dbReference type="EMBL" id="HGU33256.1"/>
    </source>
</evidence>
<feature type="domain" description="4Fe-4S ferredoxin-type" evidence="4">
    <location>
        <begin position="3"/>
        <end position="32"/>
    </location>
</feature>
<reference evidence="5" key="1">
    <citation type="journal article" date="2020" name="mSystems">
        <title>Genome- and Community-Level Interaction Insights into Carbon Utilization and Element Cycling Functions of Hydrothermarchaeota in Hydrothermal Sediment.</title>
        <authorList>
            <person name="Zhou Z."/>
            <person name="Liu Y."/>
            <person name="Xu W."/>
            <person name="Pan J."/>
            <person name="Luo Z.H."/>
            <person name="Li M."/>
        </authorList>
    </citation>
    <scope>NUCLEOTIDE SEQUENCE [LARGE SCALE GENOMIC DNA]</scope>
    <source>
        <strain evidence="5">SpSt-477</strain>
    </source>
</reference>
<sequence>MSYRHTIDVDRCKGCGLCVVVCPKHVLEIATELNAKGYFPAYQARPQDCVYCSTCCIMCPDVAISIVELAEETV</sequence>
<dbReference type="InterPro" id="IPR017900">
    <property type="entry name" value="4Fe4S_Fe_S_CS"/>
</dbReference>
<accession>A0A7C4RS01</accession>
<dbReference type="GO" id="GO:0051536">
    <property type="term" value="F:iron-sulfur cluster binding"/>
    <property type="evidence" value="ECO:0007669"/>
    <property type="project" value="UniProtKB-KW"/>
</dbReference>
<dbReference type="PANTHER" id="PTHR43122:SF2">
    <property type="entry name" value="FERREDOXIN SUBUNIT OF PYRUVATE:FLAVODOXIN OXIDOREDUCTASE"/>
    <property type="match status" value="1"/>
</dbReference>
<dbReference type="AlphaFoldDB" id="A0A7C4RS01"/>
<dbReference type="InterPro" id="IPR017896">
    <property type="entry name" value="4Fe4S_Fe-S-bd"/>
</dbReference>
<evidence type="ECO:0000256" key="1">
    <source>
        <dbReference type="ARBA" id="ARBA00022723"/>
    </source>
</evidence>
<dbReference type="PROSITE" id="PS51379">
    <property type="entry name" value="4FE4S_FER_2"/>
    <property type="match status" value="2"/>
</dbReference>